<organism evidence="2 3">
    <name type="scientific">Nonomuraea fuscirosea</name>
    <dbReference type="NCBI Taxonomy" id="1291556"/>
    <lineage>
        <taxon>Bacteria</taxon>
        <taxon>Bacillati</taxon>
        <taxon>Actinomycetota</taxon>
        <taxon>Actinomycetes</taxon>
        <taxon>Streptosporangiales</taxon>
        <taxon>Streptosporangiaceae</taxon>
        <taxon>Nonomuraea</taxon>
    </lineage>
</organism>
<protein>
    <submittedName>
        <fullName evidence="2">Uncharacterized protein</fullName>
    </submittedName>
</protein>
<sequence>MSIHTIVLACDGCANVCGITAPTSINDARGTASAAFGWTRDGDLDHCATCSRGHDPGDLSSSLMVFPHDGTRTFGTHPDPPRTR</sequence>
<keyword evidence="3" id="KW-1185">Reference proteome</keyword>
<name>A0A2T0N2C4_9ACTN</name>
<dbReference type="RefSeq" id="WP_106239736.1">
    <property type="nucleotide sequence ID" value="NZ_PVNG01000006.1"/>
</dbReference>
<evidence type="ECO:0000256" key="1">
    <source>
        <dbReference type="SAM" id="MobiDB-lite"/>
    </source>
</evidence>
<dbReference type="AlphaFoldDB" id="A0A2T0N2C4"/>
<dbReference type="EMBL" id="PVNG01000006">
    <property type="protein sequence ID" value="PRX66138.1"/>
    <property type="molecule type" value="Genomic_DNA"/>
</dbReference>
<gene>
    <name evidence="2" type="ORF">B0I32_106274</name>
</gene>
<feature type="region of interest" description="Disordered" evidence="1">
    <location>
        <begin position="61"/>
        <end position="84"/>
    </location>
</feature>
<comment type="caution">
    <text evidence="2">The sequence shown here is derived from an EMBL/GenBank/DDBJ whole genome shotgun (WGS) entry which is preliminary data.</text>
</comment>
<accession>A0A2T0N2C4</accession>
<evidence type="ECO:0000313" key="2">
    <source>
        <dbReference type="EMBL" id="PRX66138.1"/>
    </source>
</evidence>
<evidence type="ECO:0000313" key="3">
    <source>
        <dbReference type="Proteomes" id="UP000238312"/>
    </source>
</evidence>
<proteinExistence type="predicted"/>
<reference evidence="2 3" key="1">
    <citation type="submission" date="2018-03" db="EMBL/GenBank/DDBJ databases">
        <title>Genomic Encyclopedia of Type Strains, Phase III (KMG-III): the genomes of soil and plant-associated and newly described type strains.</title>
        <authorList>
            <person name="Whitman W."/>
        </authorList>
    </citation>
    <scope>NUCLEOTIDE SEQUENCE [LARGE SCALE GENOMIC DNA]</scope>
    <source>
        <strain evidence="2 3">CGMCC 4.7104</strain>
    </source>
</reference>
<dbReference type="Proteomes" id="UP000238312">
    <property type="component" value="Unassembled WGS sequence"/>
</dbReference>